<reference evidence="1" key="1">
    <citation type="submission" date="2019-08" db="EMBL/GenBank/DDBJ databases">
        <authorList>
            <person name="Kucharzyk K."/>
            <person name="Murdoch R.W."/>
            <person name="Higgins S."/>
            <person name="Loffler F."/>
        </authorList>
    </citation>
    <scope>NUCLEOTIDE SEQUENCE</scope>
</reference>
<organism evidence="1">
    <name type="scientific">bioreactor metagenome</name>
    <dbReference type="NCBI Taxonomy" id="1076179"/>
    <lineage>
        <taxon>unclassified sequences</taxon>
        <taxon>metagenomes</taxon>
        <taxon>ecological metagenomes</taxon>
    </lineage>
</organism>
<accession>A0A645H5J4</accession>
<dbReference type="EMBL" id="VSSQ01086773">
    <property type="protein sequence ID" value="MPN33970.1"/>
    <property type="molecule type" value="Genomic_DNA"/>
</dbReference>
<protein>
    <submittedName>
        <fullName evidence="1">Uncharacterized protein</fullName>
    </submittedName>
</protein>
<comment type="caution">
    <text evidence="1">The sequence shown here is derived from an EMBL/GenBank/DDBJ whole genome shotgun (WGS) entry which is preliminary data.</text>
</comment>
<proteinExistence type="predicted"/>
<dbReference type="AlphaFoldDB" id="A0A645H5J4"/>
<sequence length="51" mass="5808">MLVHHADAKLDRLSGARDIDLLAMQPNFPRGRRVQPVEHVHQRALPRAVFA</sequence>
<name>A0A645H5J4_9ZZZZ</name>
<evidence type="ECO:0000313" key="1">
    <source>
        <dbReference type="EMBL" id="MPN33970.1"/>
    </source>
</evidence>
<gene>
    <name evidence="1" type="ORF">SDC9_181462</name>
</gene>